<protein>
    <submittedName>
        <fullName evidence="1">CRISPR system Cascade subunit CasB</fullName>
    </submittedName>
</protein>
<accession>A0AAE4BNR4</accession>
<dbReference type="CDD" id="cd09731">
    <property type="entry name" value="Cse2_I-E"/>
    <property type="match status" value="1"/>
</dbReference>
<dbReference type="Pfam" id="PF09485">
    <property type="entry name" value="CRISPR_Cse2"/>
    <property type="match status" value="1"/>
</dbReference>
<dbReference type="NCBIfam" id="TIGR02548">
    <property type="entry name" value="casB_cse2"/>
    <property type="match status" value="1"/>
</dbReference>
<dbReference type="Proteomes" id="UP001185331">
    <property type="component" value="Unassembled WGS sequence"/>
</dbReference>
<reference evidence="1" key="1">
    <citation type="submission" date="2023-07" db="EMBL/GenBank/DDBJ databases">
        <title>Sorghum-associated microbial communities from plants grown in Nebraska, USA.</title>
        <authorList>
            <person name="Schachtman D."/>
        </authorList>
    </citation>
    <scope>NUCLEOTIDE SEQUENCE</scope>
    <source>
        <strain evidence="1">BE330</strain>
    </source>
</reference>
<evidence type="ECO:0000313" key="2">
    <source>
        <dbReference type="Proteomes" id="UP001185331"/>
    </source>
</evidence>
<dbReference type="Gene3D" id="1.10.520.40">
    <property type="entry name" value="CRISPR-associated protein Cse2"/>
    <property type="match status" value="1"/>
</dbReference>
<dbReference type="EMBL" id="JAVDQK010000005">
    <property type="protein sequence ID" value="MDR6218991.1"/>
    <property type="molecule type" value="Genomic_DNA"/>
</dbReference>
<name>A0AAE4BNR4_9DEIO</name>
<gene>
    <name evidence="1" type="ORF">J2Y00_002588</name>
</gene>
<sequence>MTRSEPTTRAARFTAFLTELPRGALSTLRHSLELPPGEYRPAFRYVEPFTPETISDREREAYYLTAGLYALTPDVRTARGVNFGQTFAQIDTGGRDRRFARLVDSDWTELPDQLRQAVRLAASHHAPFDWTRLLTDIHHWEHPTHTVQRQWLRAFHHALEDQKESP</sequence>
<dbReference type="InterPro" id="IPR013382">
    <property type="entry name" value="CRISPR-assoc_prot_Cse2"/>
</dbReference>
<proteinExistence type="predicted"/>
<evidence type="ECO:0000313" key="1">
    <source>
        <dbReference type="EMBL" id="MDR6218991.1"/>
    </source>
</evidence>
<comment type="caution">
    <text evidence="1">The sequence shown here is derived from an EMBL/GenBank/DDBJ whole genome shotgun (WGS) entry which is preliminary data.</text>
</comment>
<dbReference type="AlphaFoldDB" id="A0AAE4BNR4"/>
<organism evidence="1 2">
    <name type="scientific">Deinococcus soli</name>
    <name type="common">ex Cha et al. 2016</name>
    <dbReference type="NCBI Taxonomy" id="1309411"/>
    <lineage>
        <taxon>Bacteria</taxon>
        <taxon>Thermotogati</taxon>
        <taxon>Deinococcota</taxon>
        <taxon>Deinococci</taxon>
        <taxon>Deinococcales</taxon>
        <taxon>Deinococcaceae</taxon>
        <taxon>Deinococcus</taxon>
    </lineage>
</organism>
<dbReference type="RefSeq" id="WP_309853943.1">
    <property type="nucleotide sequence ID" value="NZ_JAVDQJ010000004.1"/>
</dbReference>
<dbReference type="InterPro" id="IPR038287">
    <property type="entry name" value="Cse2_sf"/>
</dbReference>